<keyword evidence="1" id="KW-1133">Transmembrane helix</keyword>
<keyword evidence="1" id="KW-0472">Membrane</keyword>
<name>A0A8B6X2Y3_9BURK</name>
<organism evidence="2 3">
    <name type="scientific">Derxia gummosa DSM 723</name>
    <dbReference type="NCBI Taxonomy" id="1121388"/>
    <lineage>
        <taxon>Bacteria</taxon>
        <taxon>Pseudomonadati</taxon>
        <taxon>Pseudomonadota</taxon>
        <taxon>Betaproteobacteria</taxon>
        <taxon>Burkholderiales</taxon>
        <taxon>Alcaligenaceae</taxon>
        <taxon>Derxia</taxon>
    </lineage>
</organism>
<feature type="transmembrane region" description="Helical" evidence="1">
    <location>
        <begin position="68"/>
        <end position="87"/>
    </location>
</feature>
<reference evidence="3" key="1">
    <citation type="submission" date="2025-08" db="UniProtKB">
        <authorList>
            <consortium name="RefSeq"/>
        </authorList>
    </citation>
    <scope>IDENTIFICATION</scope>
</reference>
<dbReference type="AlphaFoldDB" id="A0A8B6X2Y3"/>
<evidence type="ECO:0000313" key="3">
    <source>
        <dbReference type="RefSeq" id="WP_028311089.1"/>
    </source>
</evidence>
<dbReference type="Proteomes" id="UP000675920">
    <property type="component" value="Unplaced"/>
</dbReference>
<dbReference type="RefSeq" id="WP_028311089.1">
    <property type="nucleotide sequence ID" value="NZ_AXWS01000008.1"/>
</dbReference>
<sequence length="138" mass="14793">MKRLWRGAVVAGCYVLSLYGIVGGVAAAILPARGATAVALAGAVMLFAWVAHIVMSVNWVLDRRLGRFLPIGGTAAGLFGLLYWPLSGLLREQSPAWDALRFLGVEALLVLPCLLLAIHLVRFHLDRPARRVNGPLAA</sequence>
<evidence type="ECO:0000256" key="1">
    <source>
        <dbReference type="SAM" id="Phobius"/>
    </source>
</evidence>
<dbReference type="OrthoDB" id="9870837at2"/>
<keyword evidence="2" id="KW-1185">Reference proteome</keyword>
<accession>A0A8B6X2Y3</accession>
<keyword evidence="1" id="KW-0812">Transmembrane</keyword>
<proteinExistence type="predicted"/>
<evidence type="ECO:0000313" key="2">
    <source>
        <dbReference type="Proteomes" id="UP000675920"/>
    </source>
</evidence>
<feature type="transmembrane region" description="Helical" evidence="1">
    <location>
        <begin position="99"/>
        <end position="121"/>
    </location>
</feature>
<feature type="transmembrane region" description="Helical" evidence="1">
    <location>
        <begin position="37"/>
        <end position="61"/>
    </location>
</feature>
<protein>
    <submittedName>
        <fullName evidence="3">Uncharacterized protein</fullName>
    </submittedName>
</protein>